<name>A0AAU9PBS5_9ASTR</name>
<dbReference type="AlphaFoldDB" id="A0AAU9PBS5"/>
<dbReference type="Proteomes" id="UP001157418">
    <property type="component" value="Unassembled WGS sequence"/>
</dbReference>
<evidence type="ECO:0000313" key="2">
    <source>
        <dbReference type="Proteomes" id="UP001157418"/>
    </source>
</evidence>
<keyword evidence="2" id="KW-1185">Reference proteome</keyword>
<proteinExistence type="predicted"/>
<reference evidence="1 2" key="1">
    <citation type="submission" date="2022-01" db="EMBL/GenBank/DDBJ databases">
        <authorList>
            <person name="Xiong W."/>
            <person name="Schranz E."/>
        </authorList>
    </citation>
    <scope>NUCLEOTIDE SEQUENCE [LARGE SCALE GENOMIC DNA]</scope>
</reference>
<comment type="caution">
    <text evidence="1">The sequence shown here is derived from an EMBL/GenBank/DDBJ whole genome shotgun (WGS) entry which is preliminary data.</text>
</comment>
<accession>A0AAU9PBS5</accession>
<gene>
    <name evidence="1" type="ORF">LVIROSA_LOCUS33239</name>
</gene>
<organism evidence="1 2">
    <name type="scientific">Lactuca virosa</name>
    <dbReference type="NCBI Taxonomy" id="75947"/>
    <lineage>
        <taxon>Eukaryota</taxon>
        <taxon>Viridiplantae</taxon>
        <taxon>Streptophyta</taxon>
        <taxon>Embryophyta</taxon>
        <taxon>Tracheophyta</taxon>
        <taxon>Spermatophyta</taxon>
        <taxon>Magnoliopsida</taxon>
        <taxon>eudicotyledons</taxon>
        <taxon>Gunneridae</taxon>
        <taxon>Pentapetalae</taxon>
        <taxon>asterids</taxon>
        <taxon>campanulids</taxon>
        <taxon>Asterales</taxon>
        <taxon>Asteraceae</taxon>
        <taxon>Cichorioideae</taxon>
        <taxon>Cichorieae</taxon>
        <taxon>Lactucinae</taxon>
        <taxon>Lactuca</taxon>
    </lineage>
</organism>
<sequence>MGNGEGVARLVVLWYRATKIVVMESHRWRCQKREARRGTHLTIVIIPSLVTSEEQFHFGFGSSAKLLEMAVY</sequence>
<dbReference type="EMBL" id="CAKMRJ010005551">
    <property type="protein sequence ID" value="CAH1447640.1"/>
    <property type="molecule type" value="Genomic_DNA"/>
</dbReference>
<evidence type="ECO:0000313" key="1">
    <source>
        <dbReference type="EMBL" id="CAH1447640.1"/>
    </source>
</evidence>
<protein>
    <submittedName>
        <fullName evidence="1">Uncharacterized protein</fullName>
    </submittedName>
</protein>